<dbReference type="Pfam" id="PF13238">
    <property type="entry name" value="AAA_18"/>
    <property type="match status" value="1"/>
</dbReference>
<name>A0A1G7HHT4_9ACTN</name>
<evidence type="ECO:0000313" key="2">
    <source>
        <dbReference type="EMBL" id="SDE99985.1"/>
    </source>
</evidence>
<dbReference type="AlphaFoldDB" id="A0A1G7HHT4"/>
<dbReference type="InterPro" id="IPR027417">
    <property type="entry name" value="P-loop_NTPase"/>
</dbReference>
<dbReference type="Proteomes" id="UP000199406">
    <property type="component" value="Unassembled WGS sequence"/>
</dbReference>
<accession>A0A1G7HHT4</accession>
<dbReference type="RefSeq" id="WP_143030312.1">
    <property type="nucleotide sequence ID" value="NZ_FNBT01000001.1"/>
</dbReference>
<dbReference type="GO" id="GO:0016301">
    <property type="term" value="F:kinase activity"/>
    <property type="evidence" value="ECO:0007669"/>
    <property type="project" value="UniProtKB-KW"/>
</dbReference>
<evidence type="ECO:0000313" key="3">
    <source>
        <dbReference type="Proteomes" id="UP000199406"/>
    </source>
</evidence>
<sequence length="189" mass="20655">MGRRNYLVEGVSGTGKTSVCAELQRRGHHAVHGDRELAYQGQPAPGAAVDGHRHEHHMWHVQKVAALVANDDAEETFFCGGSRNFPQFIELFDAVFVLTVDRDTLIRRLDERNSDDSEWHPAQGERELIERLHATGEGTPPGIAIDATAPIARVVDAILEAIALRQLGDDPPDSTCTSGPSLAPITHEK</sequence>
<keyword evidence="3" id="KW-1185">Reference proteome</keyword>
<keyword evidence="2" id="KW-0418">Kinase</keyword>
<dbReference type="Gene3D" id="3.40.50.300">
    <property type="entry name" value="P-loop containing nucleotide triphosphate hydrolases"/>
    <property type="match status" value="1"/>
</dbReference>
<dbReference type="EMBL" id="FNBT01000001">
    <property type="protein sequence ID" value="SDE99985.1"/>
    <property type="molecule type" value="Genomic_DNA"/>
</dbReference>
<protein>
    <submittedName>
        <fullName evidence="2">Broad-specificity NMP kinase</fullName>
    </submittedName>
</protein>
<evidence type="ECO:0000256" key="1">
    <source>
        <dbReference type="SAM" id="MobiDB-lite"/>
    </source>
</evidence>
<gene>
    <name evidence="2" type="ORF">SAMN05660662_0624</name>
</gene>
<dbReference type="SUPFAM" id="SSF52540">
    <property type="entry name" value="P-loop containing nucleoside triphosphate hydrolases"/>
    <property type="match status" value="1"/>
</dbReference>
<keyword evidence="2" id="KW-0808">Transferase</keyword>
<organism evidence="2 3">
    <name type="scientific">Blastococcus aurantiacus</name>
    <dbReference type="NCBI Taxonomy" id="1550231"/>
    <lineage>
        <taxon>Bacteria</taxon>
        <taxon>Bacillati</taxon>
        <taxon>Actinomycetota</taxon>
        <taxon>Actinomycetes</taxon>
        <taxon>Geodermatophilales</taxon>
        <taxon>Geodermatophilaceae</taxon>
        <taxon>Blastococcus</taxon>
    </lineage>
</organism>
<reference evidence="3" key="1">
    <citation type="submission" date="2016-10" db="EMBL/GenBank/DDBJ databases">
        <authorList>
            <person name="Varghese N."/>
            <person name="Submissions S."/>
        </authorList>
    </citation>
    <scope>NUCLEOTIDE SEQUENCE [LARGE SCALE GENOMIC DNA]</scope>
    <source>
        <strain evidence="3">DSM 44268</strain>
    </source>
</reference>
<dbReference type="STRING" id="1550231.SAMN05660662_0624"/>
<proteinExistence type="predicted"/>
<dbReference type="OrthoDB" id="5019413at2"/>
<feature type="region of interest" description="Disordered" evidence="1">
    <location>
        <begin position="169"/>
        <end position="189"/>
    </location>
</feature>